<reference evidence="2" key="1">
    <citation type="journal article" date="2016" name="Nature">
        <title>Genome evolution in the allotetraploid frog Xenopus laevis.</title>
        <authorList>
            <person name="Session A.M."/>
            <person name="Uno Y."/>
            <person name="Kwon T."/>
            <person name="Chapman J.A."/>
            <person name="Toyoda A."/>
            <person name="Takahashi S."/>
            <person name="Fukui A."/>
            <person name="Hikosaka A."/>
            <person name="Suzuki A."/>
            <person name="Kondo M."/>
            <person name="van Heeringen S.J."/>
            <person name="Quigley I."/>
            <person name="Heinz S."/>
            <person name="Ogino H."/>
            <person name="Ochi H."/>
            <person name="Hellsten U."/>
            <person name="Lyons J.B."/>
            <person name="Simakov O."/>
            <person name="Putnam N."/>
            <person name="Stites J."/>
            <person name="Kuroki Y."/>
            <person name="Tanaka T."/>
            <person name="Michiue T."/>
            <person name="Watanabe M."/>
            <person name="Bogdanovic O."/>
            <person name="Lister R."/>
            <person name="Georgiou G."/>
            <person name="Paranjpe S.S."/>
            <person name="van Kruijsbergen I."/>
            <person name="Shu S."/>
            <person name="Carlson J."/>
            <person name="Kinoshita T."/>
            <person name="Ohta Y."/>
            <person name="Mawaribuchi S."/>
            <person name="Jenkins J."/>
            <person name="Grimwood J."/>
            <person name="Schmutz J."/>
            <person name="Mitros T."/>
            <person name="Mozaffari S.V."/>
            <person name="Suzuki Y."/>
            <person name="Haramoto Y."/>
            <person name="Yamamoto T.S."/>
            <person name="Takagi C."/>
            <person name="Heald R."/>
            <person name="Miller K."/>
            <person name="Haudenschild C."/>
            <person name="Kitzman J."/>
            <person name="Nakayama T."/>
            <person name="Izutsu Y."/>
            <person name="Robert J."/>
            <person name="Fortriede J."/>
            <person name="Burns K."/>
            <person name="Lotay V."/>
            <person name="Karimi K."/>
            <person name="Yasuoka Y."/>
            <person name="Dichmann D.S."/>
            <person name="Flajnik M.F."/>
            <person name="Houston D.W."/>
            <person name="Shendure J."/>
            <person name="DuPasquier L."/>
            <person name="Vize P.D."/>
            <person name="Zorn A.M."/>
            <person name="Ito M."/>
            <person name="Marcotte E.M."/>
            <person name="Wallingford J.B."/>
            <person name="Ito Y."/>
            <person name="Asashima M."/>
            <person name="Ueno N."/>
            <person name="Matsuda Y."/>
            <person name="Veenstra G.J."/>
            <person name="Fujiyama A."/>
            <person name="Harland R.M."/>
            <person name="Taira M."/>
            <person name="Rokhsar D.S."/>
        </authorList>
    </citation>
    <scope>NUCLEOTIDE SEQUENCE [LARGE SCALE GENOMIC DNA]</scope>
    <source>
        <strain evidence="2">J</strain>
    </source>
</reference>
<evidence type="ECO:0000313" key="1">
    <source>
        <dbReference type="EMBL" id="OCT93880.1"/>
    </source>
</evidence>
<name>A0A974DM33_XENLA</name>
<evidence type="ECO:0000313" key="2">
    <source>
        <dbReference type="Proteomes" id="UP000694892"/>
    </source>
</evidence>
<proteinExistence type="predicted"/>
<dbReference type="Proteomes" id="UP000694892">
    <property type="component" value="Chromosome 2L"/>
</dbReference>
<accession>A0A974DM33</accession>
<dbReference type="AlphaFoldDB" id="A0A974DM33"/>
<gene>
    <name evidence="1" type="ORF">XELAEV_18011551mg</name>
</gene>
<protein>
    <submittedName>
        <fullName evidence="1">Uncharacterized protein</fullName>
    </submittedName>
</protein>
<dbReference type="EMBL" id="CM004468">
    <property type="protein sequence ID" value="OCT93880.1"/>
    <property type="molecule type" value="Genomic_DNA"/>
</dbReference>
<sequence>MPGHLIHSKNEELPDIADFGGFAPDYVTFIFLRECHRELPCDRAEGVLFLSTGYIVVLLGCSSVEQFRQVQTFLLLPWGK</sequence>
<organism evidence="1 2">
    <name type="scientific">Xenopus laevis</name>
    <name type="common">African clawed frog</name>
    <dbReference type="NCBI Taxonomy" id="8355"/>
    <lineage>
        <taxon>Eukaryota</taxon>
        <taxon>Metazoa</taxon>
        <taxon>Chordata</taxon>
        <taxon>Craniata</taxon>
        <taxon>Vertebrata</taxon>
        <taxon>Euteleostomi</taxon>
        <taxon>Amphibia</taxon>
        <taxon>Batrachia</taxon>
        <taxon>Anura</taxon>
        <taxon>Pipoidea</taxon>
        <taxon>Pipidae</taxon>
        <taxon>Xenopodinae</taxon>
        <taxon>Xenopus</taxon>
        <taxon>Xenopus</taxon>
    </lineage>
</organism>